<protein>
    <submittedName>
        <fullName evidence="1">Uncharacterized protein</fullName>
    </submittedName>
</protein>
<evidence type="ECO:0000313" key="2">
    <source>
        <dbReference type="Proteomes" id="UP000281343"/>
    </source>
</evidence>
<reference evidence="1 2" key="1">
    <citation type="submission" date="2018-10" db="EMBL/GenBank/DDBJ databases">
        <authorList>
            <person name="Jung H.S."/>
            <person name="Jeon C.O."/>
        </authorList>
    </citation>
    <scope>NUCLEOTIDE SEQUENCE [LARGE SCALE GENOMIC DNA]</scope>
    <source>
        <strain evidence="1 2">MA-7-27</strain>
    </source>
</reference>
<proteinExistence type="predicted"/>
<dbReference type="EMBL" id="RCNT01000005">
    <property type="protein sequence ID" value="RMA42005.1"/>
    <property type="molecule type" value="Genomic_DNA"/>
</dbReference>
<comment type="caution">
    <text evidence="1">The sequence shown here is derived from an EMBL/GenBank/DDBJ whole genome shotgun (WGS) entry which is preliminary data.</text>
</comment>
<accession>A0A3L9Y3E5</accession>
<keyword evidence="2" id="KW-1185">Reference proteome</keyword>
<dbReference type="Proteomes" id="UP000281343">
    <property type="component" value="Unassembled WGS sequence"/>
</dbReference>
<gene>
    <name evidence="1" type="ORF">D9R08_11065</name>
</gene>
<organism evidence="1 2">
    <name type="scientific">Rhodophyticola porphyridii</name>
    <dbReference type="NCBI Taxonomy" id="1852017"/>
    <lineage>
        <taxon>Bacteria</taxon>
        <taxon>Pseudomonadati</taxon>
        <taxon>Pseudomonadota</taxon>
        <taxon>Alphaproteobacteria</taxon>
        <taxon>Rhodobacterales</taxon>
        <taxon>Roseobacteraceae</taxon>
        <taxon>Rhodophyticola</taxon>
    </lineage>
</organism>
<dbReference type="AlphaFoldDB" id="A0A3L9Y3E5"/>
<name>A0A3L9Y3E5_9RHOB</name>
<evidence type="ECO:0000313" key="1">
    <source>
        <dbReference type="EMBL" id="RMA42005.1"/>
    </source>
</evidence>
<sequence>MGLAGAGARADTPGSLHELLCDRTVHVYYGVGNQIEFLAANGDSYFWQPGSAAVIEGTWRIGETQEGGAQICFQYAQDALRPGYDGEEFCFSGDWFLGTFLRDGLRDGDPYNLRSGTPPYVLAAQPPLDIASLSMDFPDDARSTSCSANLS</sequence>